<gene>
    <name evidence="1" type="ORF">CMV_026710</name>
</gene>
<keyword evidence="2" id="KW-1185">Reference proteome</keyword>
<reference evidence="1" key="1">
    <citation type="submission" date="2020-03" db="EMBL/GenBank/DDBJ databases">
        <title>Castanea mollissima Vanexum genome sequencing.</title>
        <authorList>
            <person name="Staton M."/>
        </authorList>
    </citation>
    <scope>NUCLEOTIDE SEQUENCE</scope>
    <source>
        <tissue evidence="1">Leaf</tissue>
    </source>
</reference>
<dbReference type="Proteomes" id="UP000737018">
    <property type="component" value="Unassembled WGS sequence"/>
</dbReference>
<name>A0A8J4V3I2_9ROSI</name>
<sequence>MWKVKEHRVKKVKEMNPNPPKRWVLTRFHLKKCTPRLLILKTLLVQDVEGCMLMLMLINSISTNSDGETFISADDL</sequence>
<dbReference type="EMBL" id="JRKL02008169">
    <property type="protein sequence ID" value="KAF3947113.1"/>
    <property type="molecule type" value="Genomic_DNA"/>
</dbReference>
<accession>A0A8J4V3I2</accession>
<dbReference type="AlphaFoldDB" id="A0A8J4V3I2"/>
<evidence type="ECO:0000313" key="2">
    <source>
        <dbReference type="Proteomes" id="UP000737018"/>
    </source>
</evidence>
<comment type="caution">
    <text evidence="1">The sequence shown here is derived from an EMBL/GenBank/DDBJ whole genome shotgun (WGS) entry which is preliminary data.</text>
</comment>
<proteinExistence type="predicted"/>
<organism evidence="1 2">
    <name type="scientific">Castanea mollissima</name>
    <name type="common">Chinese chestnut</name>
    <dbReference type="NCBI Taxonomy" id="60419"/>
    <lineage>
        <taxon>Eukaryota</taxon>
        <taxon>Viridiplantae</taxon>
        <taxon>Streptophyta</taxon>
        <taxon>Embryophyta</taxon>
        <taxon>Tracheophyta</taxon>
        <taxon>Spermatophyta</taxon>
        <taxon>Magnoliopsida</taxon>
        <taxon>eudicotyledons</taxon>
        <taxon>Gunneridae</taxon>
        <taxon>Pentapetalae</taxon>
        <taxon>rosids</taxon>
        <taxon>fabids</taxon>
        <taxon>Fagales</taxon>
        <taxon>Fagaceae</taxon>
        <taxon>Castanea</taxon>
    </lineage>
</organism>
<protein>
    <submittedName>
        <fullName evidence="1">Uncharacterized protein</fullName>
    </submittedName>
</protein>
<evidence type="ECO:0000313" key="1">
    <source>
        <dbReference type="EMBL" id="KAF3947113.1"/>
    </source>
</evidence>